<organism evidence="3 4">
    <name type="scientific">Candidatus Hydrogenisulfobacillus filiaventi</name>
    <dbReference type="NCBI Taxonomy" id="2707344"/>
    <lineage>
        <taxon>Bacteria</taxon>
        <taxon>Bacillati</taxon>
        <taxon>Bacillota</taxon>
        <taxon>Clostridia</taxon>
        <taxon>Eubacteriales</taxon>
        <taxon>Clostridiales Family XVII. Incertae Sedis</taxon>
        <taxon>Candidatus Hydrogenisulfobacillus</taxon>
    </lineage>
</organism>
<feature type="compositionally biased region" description="Basic residues" evidence="1">
    <location>
        <begin position="63"/>
        <end position="75"/>
    </location>
</feature>
<protein>
    <submittedName>
        <fullName evidence="3">Uncharacterized protein</fullName>
    </submittedName>
</protein>
<evidence type="ECO:0000313" key="3">
    <source>
        <dbReference type="EMBL" id="CAB1129444.1"/>
    </source>
</evidence>
<dbReference type="Proteomes" id="UP000503399">
    <property type="component" value="Chromosome"/>
</dbReference>
<feature type="compositionally biased region" description="Polar residues" evidence="1">
    <location>
        <begin position="48"/>
        <end position="58"/>
    </location>
</feature>
<evidence type="ECO:0000256" key="1">
    <source>
        <dbReference type="SAM" id="MobiDB-lite"/>
    </source>
</evidence>
<proteinExistence type="predicted"/>
<sequence>MSSSSASQRTASPSSQIRHSARSSGLAAARTGKALSGKRSSPPLVRSNAIQSSTNRTPVTFGRRGRTRSRRTGRIRKTDISRTPPSLLRPHLGLFRFPFAGYLFITSLRKAQSLSHFVGPHTRSNYHDRHFWQPYFDQPISVCYMNMHFLKQVFTPKKEAERPFHEDRGQGHHPLSLYIVPAPCSTHTA</sequence>
<keyword evidence="4" id="KW-1185">Reference proteome</keyword>
<name>A0A6F8ZIG0_9FIRM</name>
<evidence type="ECO:0000313" key="4">
    <source>
        <dbReference type="Proteomes" id="UP000503399"/>
    </source>
</evidence>
<accession>A0A6F8ZIG0</accession>
<reference evidence="3 4" key="1">
    <citation type="submission" date="2020-02" db="EMBL/GenBank/DDBJ databases">
        <authorList>
            <person name="Hogendoorn C."/>
        </authorList>
    </citation>
    <scope>NUCLEOTIDE SEQUENCE [LARGE SCALE GENOMIC DNA]</scope>
    <source>
        <strain evidence="3">R501</strain>
    </source>
</reference>
<feature type="region of interest" description="Disordered" evidence="1">
    <location>
        <begin position="1"/>
        <end position="83"/>
    </location>
</feature>
<dbReference type="KEGG" id="hfv:R50_1940"/>
<dbReference type="KEGG" id="hfv:R50_1947"/>
<evidence type="ECO:0000313" key="2">
    <source>
        <dbReference type="EMBL" id="CAB1129437.1"/>
    </source>
</evidence>
<dbReference type="EMBL" id="LR778114">
    <property type="protein sequence ID" value="CAB1129437.1"/>
    <property type="molecule type" value="Genomic_DNA"/>
</dbReference>
<dbReference type="AlphaFoldDB" id="A0A6F8ZIG0"/>
<dbReference type="EMBL" id="LR778114">
    <property type="protein sequence ID" value="CAB1129444.1"/>
    <property type="molecule type" value="Genomic_DNA"/>
</dbReference>
<feature type="compositionally biased region" description="Low complexity" evidence="1">
    <location>
        <begin position="1"/>
        <end position="16"/>
    </location>
</feature>
<gene>
    <name evidence="2" type="ORF">R50_1940</name>
    <name evidence="3" type="ORF">R50_1947</name>
</gene>